<dbReference type="Gramene" id="RZC66448">
    <property type="protein sequence ID" value="RZC66448"/>
    <property type="gene ID" value="C5167_010138"/>
</dbReference>
<name>A0A4Y7K3D3_PAPSO</name>
<feature type="chain" id="PRO_5036129602" evidence="1">
    <location>
        <begin position="28"/>
        <end position="91"/>
    </location>
</feature>
<feature type="signal peptide" evidence="1">
    <location>
        <begin position="1"/>
        <end position="27"/>
    </location>
</feature>
<dbReference type="Proteomes" id="UP000316621">
    <property type="component" value="Chromosome 6"/>
</dbReference>
<evidence type="ECO:0000256" key="1">
    <source>
        <dbReference type="SAM" id="SignalP"/>
    </source>
</evidence>
<gene>
    <name evidence="2" type="ORF">C5167_010138</name>
    <name evidence="3" type="ORF">C5167_010139</name>
</gene>
<accession>A0A4Y7K3D3</accession>
<evidence type="ECO:0000313" key="2">
    <source>
        <dbReference type="EMBL" id="RZC66448.1"/>
    </source>
</evidence>
<dbReference type="AlphaFoldDB" id="A0A4Y7K3D3"/>
<reference evidence="2 4" key="1">
    <citation type="journal article" date="2018" name="Science">
        <title>The opium poppy genome and morphinan production.</title>
        <authorList>
            <person name="Guo L."/>
            <person name="Winzer T."/>
            <person name="Yang X."/>
            <person name="Li Y."/>
            <person name="Ning Z."/>
            <person name="He Z."/>
            <person name="Teodor R."/>
            <person name="Lu Y."/>
            <person name="Bowser T.A."/>
            <person name="Graham I.A."/>
            <person name="Ye K."/>
        </authorList>
    </citation>
    <scope>NUCLEOTIDE SEQUENCE [LARGE SCALE GENOMIC DNA]</scope>
    <source>
        <strain evidence="4">cv. HN1</strain>
        <tissue evidence="2">Leaves</tissue>
    </source>
</reference>
<evidence type="ECO:0000313" key="4">
    <source>
        <dbReference type="Proteomes" id="UP000316621"/>
    </source>
</evidence>
<dbReference type="Gramene" id="RZC66449">
    <property type="protein sequence ID" value="RZC66449"/>
    <property type="gene ID" value="C5167_010139"/>
</dbReference>
<keyword evidence="1" id="KW-0732">Signal</keyword>
<proteinExistence type="predicted"/>
<protein>
    <submittedName>
        <fullName evidence="2">Uncharacterized protein</fullName>
    </submittedName>
</protein>
<organism evidence="2 4">
    <name type="scientific">Papaver somniferum</name>
    <name type="common">Opium poppy</name>
    <dbReference type="NCBI Taxonomy" id="3469"/>
    <lineage>
        <taxon>Eukaryota</taxon>
        <taxon>Viridiplantae</taxon>
        <taxon>Streptophyta</taxon>
        <taxon>Embryophyta</taxon>
        <taxon>Tracheophyta</taxon>
        <taxon>Spermatophyta</taxon>
        <taxon>Magnoliopsida</taxon>
        <taxon>Ranunculales</taxon>
        <taxon>Papaveraceae</taxon>
        <taxon>Papaveroideae</taxon>
        <taxon>Papaver</taxon>
    </lineage>
</organism>
<dbReference type="EMBL" id="CM010720">
    <property type="protein sequence ID" value="RZC66448.1"/>
    <property type="molecule type" value="Genomic_DNA"/>
</dbReference>
<dbReference type="EMBL" id="CM010720">
    <property type="protein sequence ID" value="RZC66449.1"/>
    <property type="molecule type" value="Genomic_DNA"/>
</dbReference>
<keyword evidence="4" id="KW-1185">Reference proteome</keyword>
<sequence>MAATKTSLMFFLFALIAISANMQMVSAGLPLNCATALVEVKLPAGESCPTDLKCDSYCTAPVGLRLDASVCVPGVASVTANVCFCCYISLL</sequence>
<evidence type="ECO:0000313" key="3">
    <source>
        <dbReference type="EMBL" id="RZC66449.1"/>
    </source>
</evidence>